<gene>
    <name evidence="2" type="ORF">IGS67_07890</name>
</gene>
<proteinExistence type="predicted"/>
<reference evidence="2 3" key="1">
    <citation type="submission" date="2020-09" db="EMBL/GenBank/DDBJ databases">
        <title>Flavimobilis rhizosphaerae sp. nov., isolated from rhizosphere soil of Spartina alterniflora.</title>
        <authorList>
            <person name="Hanqin C."/>
        </authorList>
    </citation>
    <scope>NUCLEOTIDE SEQUENCE [LARGE SCALE GENOMIC DNA]</scope>
    <source>
        <strain evidence="2 3">GY 10621</strain>
    </source>
</reference>
<protein>
    <submittedName>
        <fullName evidence="2">Uncharacterized protein</fullName>
    </submittedName>
</protein>
<feature type="transmembrane region" description="Helical" evidence="1">
    <location>
        <begin position="140"/>
        <end position="158"/>
    </location>
</feature>
<sequence>MSTPERRQPQVRRARIVAVVGVVTVTLYAACAAVHALVLNPLAAVPGRTLSEIVVHIESSHDALGTWTTLAVLVGGVLIALTLLAITWLSAAPRPSHVAAWFLGMLAAGSPASFIASVGPAAAVADAYGVSGDDASPSGLALHLASTVAFLALVGVLVHDARRTGPVGLGRGTASAAG</sequence>
<dbReference type="Proteomes" id="UP000642107">
    <property type="component" value="Unassembled WGS sequence"/>
</dbReference>
<keyword evidence="1" id="KW-0472">Membrane</keyword>
<evidence type="ECO:0000256" key="1">
    <source>
        <dbReference type="SAM" id="Phobius"/>
    </source>
</evidence>
<evidence type="ECO:0000313" key="3">
    <source>
        <dbReference type="Proteomes" id="UP000642107"/>
    </source>
</evidence>
<dbReference type="RefSeq" id="WP_192279420.1">
    <property type="nucleotide sequence ID" value="NZ_JACZDF010000003.1"/>
</dbReference>
<feature type="transmembrane region" description="Helical" evidence="1">
    <location>
        <begin position="98"/>
        <end position="120"/>
    </location>
</feature>
<organism evidence="2 3">
    <name type="scientific">Flavimobilis rhizosphaerae</name>
    <dbReference type="NCBI Taxonomy" id="2775421"/>
    <lineage>
        <taxon>Bacteria</taxon>
        <taxon>Bacillati</taxon>
        <taxon>Actinomycetota</taxon>
        <taxon>Actinomycetes</taxon>
        <taxon>Micrococcales</taxon>
        <taxon>Jonesiaceae</taxon>
        <taxon>Flavimobilis</taxon>
    </lineage>
</organism>
<dbReference type="EMBL" id="JACZDF010000003">
    <property type="protein sequence ID" value="MBD9699409.1"/>
    <property type="molecule type" value="Genomic_DNA"/>
</dbReference>
<comment type="caution">
    <text evidence="2">The sequence shown here is derived from an EMBL/GenBank/DDBJ whole genome shotgun (WGS) entry which is preliminary data.</text>
</comment>
<feature type="transmembrane region" description="Helical" evidence="1">
    <location>
        <begin position="16"/>
        <end position="38"/>
    </location>
</feature>
<keyword evidence="1" id="KW-1133">Transmembrane helix</keyword>
<feature type="transmembrane region" description="Helical" evidence="1">
    <location>
        <begin position="70"/>
        <end position="91"/>
    </location>
</feature>
<keyword evidence="3" id="KW-1185">Reference proteome</keyword>
<name>A0ABR9DQL1_9MICO</name>
<keyword evidence="1" id="KW-0812">Transmembrane</keyword>
<accession>A0ABR9DQL1</accession>
<evidence type="ECO:0000313" key="2">
    <source>
        <dbReference type="EMBL" id="MBD9699409.1"/>
    </source>
</evidence>